<dbReference type="InterPro" id="IPR036390">
    <property type="entry name" value="WH_DNA-bd_sf"/>
</dbReference>
<dbReference type="PANTHER" id="PTHR33164:SF13">
    <property type="entry name" value="4-HYDROXYPHENYLACETATE CATABOLISM PROTEIN"/>
    <property type="match status" value="1"/>
</dbReference>
<reference evidence="3" key="1">
    <citation type="journal article" date="2019" name="Int. J. Syst. Evol. Microbiol.">
        <title>The Global Catalogue of Microorganisms (GCM) 10K type strain sequencing project: providing services to taxonomists for standard genome sequencing and annotation.</title>
        <authorList>
            <consortium name="The Broad Institute Genomics Platform"/>
            <consortium name="The Broad Institute Genome Sequencing Center for Infectious Disease"/>
            <person name="Wu L."/>
            <person name="Ma J."/>
        </authorList>
    </citation>
    <scope>NUCLEOTIDE SEQUENCE [LARGE SCALE GENOMIC DNA]</scope>
    <source>
        <strain evidence="3">CGMCC 1.16326</strain>
    </source>
</reference>
<organism evidence="2 3">
    <name type="scientific">Bosea vestrisii</name>
    <dbReference type="NCBI Taxonomy" id="151416"/>
    <lineage>
        <taxon>Bacteria</taxon>
        <taxon>Pseudomonadati</taxon>
        <taxon>Pseudomonadota</taxon>
        <taxon>Alphaproteobacteria</taxon>
        <taxon>Hyphomicrobiales</taxon>
        <taxon>Boseaceae</taxon>
        <taxon>Bosea</taxon>
    </lineage>
</organism>
<accession>A0ABW0H433</accession>
<dbReference type="InterPro" id="IPR036388">
    <property type="entry name" value="WH-like_DNA-bd_sf"/>
</dbReference>
<comment type="caution">
    <text evidence="2">The sequence shown here is derived from an EMBL/GenBank/DDBJ whole genome shotgun (WGS) entry which is preliminary data.</text>
</comment>
<dbReference type="PANTHER" id="PTHR33164">
    <property type="entry name" value="TRANSCRIPTIONAL REGULATOR, MARR FAMILY"/>
    <property type="match status" value="1"/>
</dbReference>
<protein>
    <submittedName>
        <fullName evidence="2">Homoprotocatechuate degradation operon regulator HpaR</fullName>
    </submittedName>
</protein>
<dbReference type="Gene3D" id="1.10.10.10">
    <property type="entry name" value="Winged helix-like DNA-binding domain superfamily/Winged helix DNA-binding domain"/>
    <property type="match status" value="1"/>
</dbReference>
<dbReference type="InterPro" id="IPR039422">
    <property type="entry name" value="MarR/SlyA-like"/>
</dbReference>
<dbReference type="EMBL" id="JBHSLV010000005">
    <property type="protein sequence ID" value="MFC5391407.1"/>
    <property type="molecule type" value="Genomic_DNA"/>
</dbReference>
<evidence type="ECO:0000259" key="1">
    <source>
        <dbReference type="PROSITE" id="PS50995"/>
    </source>
</evidence>
<sequence length="143" mass="16042">MSLLRARESVMRHFRKSLREFGVTEQQWRVLRALSTKPQMEVAELARATFLLGPSLSRILVDLDQRGLILREPDPADLRRWMISLSPSGTELIDTVTPVSEAIYREISQRFGEDKLGQLQDLLAELEEAMAGIGNGGPNAPVD</sequence>
<dbReference type="InterPro" id="IPR012712">
    <property type="entry name" value="HpaR/FarR"/>
</dbReference>
<dbReference type="InterPro" id="IPR000835">
    <property type="entry name" value="HTH_MarR-typ"/>
</dbReference>
<dbReference type="NCBIfam" id="TIGR02337">
    <property type="entry name" value="HpaR"/>
    <property type="match status" value="1"/>
</dbReference>
<keyword evidence="3" id="KW-1185">Reference proteome</keyword>
<gene>
    <name evidence="2" type="primary">hpaR</name>
    <name evidence="2" type="ORF">ACFPPC_02000</name>
</gene>
<evidence type="ECO:0000313" key="3">
    <source>
        <dbReference type="Proteomes" id="UP001596104"/>
    </source>
</evidence>
<feature type="domain" description="HTH marR-type" evidence="1">
    <location>
        <begin position="1"/>
        <end position="128"/>
    </location>
</feature>
<evidence type="ECO:0000313" key="2">
    <source>
        <dbReference type="EMBL" id="MFC5391407.1"/>
    </source>
</evidence>
<name>A0ABW0H433_9HYPH</name>
<dbReference type="Pfam" id="PF12802">
    <property type="entry name" value="MarR_2"/>
    <property type="match status" value="1"/>
</dbReference>
<dbReference type="SUPFAM" id="SSF46785">
    <property type="entry name" value="Winged helix' DNA-binding domain"/>
    <property type="match status" value="1"/>
</dbReference>
<proteinExistence type="predicted"/>
<dbReference type="PROSITE" id="PS50995">
    <property type="entry name" value="HTH_MARR_2"/>
    <property type="match status" value="1"/>
</dbReference>
<dbReference type="SMART" id="SM00347">
    <property type="entry name" value="HTH_MARR"/>
    <property type="match status" value="1"/>
</dbReference>
<dbReference type="Proteomes" id="UP001596104">
    <property type="component" value="Unassembled WGS sequence"/>
</dbReference>
<dbReference type="RefSeq" id="WP_291680736.1">
    <property type="nucleotide sequence ID" value="NZ_JBHSLV010000005.1"/>
</dbReference>